<evidence type="ECO:0000313" key="1">
    <source>
        <dbReference type="EMBL" id="JAS66458.1"/>
    </source>
</evidence>
<dbReference type="Pfam" id="PF13650">
    <property type="entry name" value="Asp_protease_2"/>
    <property type="match status" value="1"/>
</dbReference>
<reference evidence="1" key="1">
    <citation type="submission" date="2015-11" db="EMBL/GenBank/DDBJ databases">
        <title>De novo transcriptome assembly of four potential Pierce s Disease insect vectors from Arizona vineyards.</title>
        <authorList>
            <person name="Tassone E.E."/>
        </authorList>
    </citation>
    <scope>NUCLEOTIDE SEQUENCE</scope>
</reference>
<dbReference type="Gene3D" id="2.40.70.10">
    <property type="entry name" value="Acid Proteases"/>
    <property type="match status" value="1"/>
</dbReference>
<dbReference type="EMBL" id="GECZ01003311">
    <property type="protein sequence ID" value="JAS66458.1"/>
    <property type="molecule type" value="Transcribed_RNA"/>
</dbReference>
<accession>A0A1B6GVJ1</accession>
<dbReference type="SUPFAM" id="SSF50630">
    <property type="entry name" value="Acid proteases"/>
    <property type="match status" value="1"/>
</dbReference>
<dbReference type="AlphaFoldDB" id="A0A1B6GVJ1"/>
<sequence>MHCDVVDLFEMTPDLDKYLIDVELNGKPQRFEVDSGARFSLLSECDFNKLNLGVPLEKSNVCFRSYTSNIIKPIGKVSLTVTYNGKQIDGELHIVPAGHDALLGRQWI</sequence>
<protein>
    <recommendedName>
        <fullName evidence="2">Peptidase A2 domain-containing protein</fullName>
    </recommendedName>
</protein>
<dbReference type="InterPro" id="IPR021109">
    <property type="entry name" value="Peptidase_aspartic_dom_sf"/>
</dbReference>
<organism evidence="1">
    <name type="scientific">Cuerna arida</name>
    <dbReference type="NCBI Taxonomy" id="1464854"/>
    <lineage>
        <taxon>Eukaryota</taxon>
        <taxon>Metazoa</taxon>
        <taxon>Ecdysozoa</taxon>
        <taxon>Arthropoda</taxon>
        <taxon>Hexapoda</taxon>
        <taxon>Insecta</taxon>
        <taxon>Pterygota</taxon>
        <taxon>Neoptera</taxon>
        <taxon>Paraneoptera</taxon>
        <taxon>Hemiptera</taxon>
        <taxon>Auchenorrhyncha</taxon>
        <taxon>Membracoidea</taxon>
        <taxon>Cicadellidae</taxon>
        <taxon>Cicadellinae</taxon>
        <taxon>Proconiini</taxon>
        <taxon>Cuerna</taxon>
    </lineage>
</organism>
<evidence type="ECO:0008006" key="2">
    <source>
        <dbReference type="Google" id="ProtNLM"/>
    </source>
</evidence>
<name>A0A1B6GVJ1_9HEMI</name>
<gene>
    <name evidence="1" type="ORF">g.45496</name>
</gene>
<proteinExistence type="predicted"/>